<dbReference type="InterPro" id="IPR051532">
    <property type="entry name" value="Ester_Hydrolysis_Enzymes"/>
</dbReference>
<dbReference type="SUPFAM" id="SSF52266">
    <property type="entry name" value="SGNH hydrolase"/>
    <property type="match status" value="1"/>
</dbReference>
<dbReference type="PROSITE" id="PS01098">
    <property type="entry name" value="LIPASE_GDSL_SER"/>
    <property type="match status" value="1"/>
</dbReference>
<comment type="caution">
    <text evidence="2">The sequence shown here is derived from an EMBL/GenBank/DDBJ whole genome shotgun (WGS) entry which is preliminary data.</text>
</comment>
<feature type="domain" description="SGNH hydrolase-type esterase" evidence="1">
    <location>
        <begin position="23"/>
        <end position="180"/>
    </location>
</feature>
<proteinExistence type="predicted"/>
<reference evidence="2 3" key="1">
    <citation type="submission" date="2018-05" db="EMBL/GenBank/DDBJ databases">
        <title>Vibrio limimaris sp. nov., isolated from marine sediment.</title>
        <authorList>
            <person name="Li C.-M."/>
        </authorList>
    </citation>
    <scope>NUCLEOTIDE SEQUENCE [LARGE SCALE GENOMIC DNA]</scope>
    <source>
        <strain evidence="2 3">E4404</strain>
    </source>
</reference>
<protein>
    <submittedName>
        <fullName evidence="2">Arylesterase</fullName>
    </submittedName>
</protein>
<name>A0A2U3B606_9VIBR</name>
<dbReference type="InterPro" id="IPR008265">
    <property type="entry name" value="Lipase_GDSL_AS"/>
</dbReference>
<dbReference type="Pfam" id="PF13472">
    <property type="entry name" value="Lipase_GDSL_2"/>
    <property type="match status" value="1"/>
</dbReference>
<dbReference type="PANTHER" id="PTHR30383">
    <property type="entry name" value="THIOESTERASE 1/PROTEASE 1/LYSOPHOSPHOLIPASE L1"/>
    <property type="match status" value="1"/>
</dbReference>
<sequence>MVRFISFLLLIISFSASSTTLLVLGDSLSAGYRMPIENSWPNILPESLKKHGLIVNVINGSISGDTTGNGLDRLPDLLKQHTPDWILVELGANDGLRGFNPNIVEKNLEKIIRLSQENGTKVALMQILIPPNYGKRYAQAIESLYPKLAEQHQIPLLPFFLEHVILKQEWMMSDGLHPKAVAQPWIADFMADNIAPYL</sequence>
<dbReference type="Proteomes" id="UP000245362">
    <property type="component" value="Unassembled WGS sequence"/>
</dbReference>
<dbReference type="AlphaFoldDB" id="A0A2U3B606"/>
<dbReference type="PANTHER" id="PTHR30383:SF24">
    <property type="entry name" value="THIOESTERASE 1_PROTEASE 1_LYSOPHOSPHOLIPASE L1"/>
    <property type="match status" value="1"/>
</dbReference>
<dbReference type="InterPro" id="IPR036514">
    <property type="entry name" value="SGNH_hydro_sf"/>
</dbReference>
<gene>
    <name evidence="2" type="ORF">DI392_16200</name>
</gene>
<keyword evidence="3" id="KW-1185">Reference proteome</keyword>
<evidence type="ECO:0000313" key="3">
    <source>
        <dbReference type="Proteomes" id="UP000245362"/>
    </source>
</evidence>
<dbReference type="EMBL" id="QFWT01000010">
    <property type="protein sequence ID" value="PWI32217.1"/>
    <property type="molecule type" value="Genomic_DNA"/>
</dbReference>
<organism evidence="2 3">
    <name type="scientific">Vibrio albus</name>
    <dbReference type="NCBI Taxonomy" id="2200953"/>
    <lineage>
        <taxon>Bacteria</taxon>
        <taxon>Pseudomonadati</taxon>
        <taxon>Pseudomonadota</taxon>
        <taxon>Gammaproteobacteria</taxon>
        <taxon>Vibrionales</taxon>
        <taxon>Vibrionaceae</taxon>
        <taxon>Vibrio</taxon>
    </lineage>
</organism>
<evidence type="ECO:0000313" key="2">
    <source>
        <dbReference type="EMBL" id="PWI32217.1"/>
    </source>
</evidence>
<dbReference type="RefSeq" id="WP_109320742.1">
    <property type="nucleotide sequence ID" value="NZ_QFWT01000010.1"/>
</dbReference>
<dbReference type="Gene3D" id="3.40.50.1110">
    <property type="entry name" value="SGNH hydrolase"/>
    <property type="match status" value="1"/>
</dbReference>
<dbReference type="CDD" id="cd01822">
    <property type="entry name" value="Lysophospholipase_L1_like"/>
    <property type="match status" value="1"/>
</dbReference>
<evidence type="ECO:0000259" key="1">
    <source>
        <dbReference type="Pfam" id="PF13472"/>
    </source>
</evidence>
<dbReference type="OrthoDB" id="9786188at2"/>
<accession>A0A2U3B606</accession>
<dbReference type="GO" id="GO:0006629">
    <property type="term" value="P:lipid metabolic process"/>
    <property type="evidence" value="ECO:0007669"/>
    <property type="project" value="InterPro"/>
</dbReference>
<dbReference type="GO" id="GO:0004622">
    <property type="term" value="F:phosphatidylcholine lysophospholipase activity"/>
    <property type="evidence" value="ECO:0007669"/>
    <property type="project" value="TreeGrafter"/>
</dbReference>
<dbReference type="InterPro" id="IPR013830">
    <property type="entry name" value="SGNH_hydro"/>
</dbReference>